<comment type="catalytic activity">
    <reaction evidence="1">
        <text>a 1,2-diacyl-sn-glycero-3-phospho-(1D-myo-inositol) = 1D-myo-inositol 1,2-cyclic phosphate + a 1,2-diacyl-sn-glycerol</text>
        <dbReference type="Rhea" id="RHEA:17093"/>
        <dbReference type="ChEBI" id="CHEBI:17815"/>
        <dbReference type="ChEBI" id="CHEBI:57880"/>
        <dbReference type="ChEBI" id="CHEBI:58484"/>
        <dbReference type="EC" id="4.6.1.13"/>
    </reaction>
</comment>
<keyword evidence="8" id="KW-0456">Lyase</keyword>
<dbReference type="Pfam" id="PF00388">
    <property type="entry name" value="PI-PLC-X"/>
    <property type="match status" value="1"/>
</dbReference>
<evidence type="ECO:0000259" key="7">
    <source>
        <dbReference type="SMART" id="SM00148"/>
    </source>
</evidence>
<dbReference type="GO" id="GO:0008081">
    <property type="term" value="F:phosphoric diester hydrolase activity"/>
    <property type="evidence" value="ECO:0007669"/>
    <property type="project" value="InterPro"/>
</dbReference>
<dbReference type="AlphaFoldDB" id="A0A387HN07"/>
<dbReference type="InterPro" id="IPR017946">
    <property type="entry name" value="PLC-like_Pdiesterase_TIM-brl"/>
</dbReference>
<dbReference type="KEGG" id="shun:DWB77_04370"/>
<dbReference type="PROSITE" id="PS50007">
    <property type="entry name" value="PIPLC_X_DOMAIN"/>
    <property type="match status" value="1"/>
</dbReference>
<feature type="signal peptide" evidence="6">
    <location>
        <begin position="1"/>
        <end position="29"/>
    </location>
</feature>
<dbReference type="GO" id="GO:0004436">
    <property type="term" value="F:phosphatidylinositol diacylglycerol-lyase activity"/>
    <property type="evidence" value="ECO:0007669"/>
    <property type="project" value="UniProtKB-EC"/>
</dbReference>
<reference evidence="8 9" key="1">
    <citation type="submission" date="2018-10" db="EMBL/GenBank/DDBJ databases">
        <title>Relationship between Morphology and Antimicrobial Activity in Streptomyces.</title>
        <authorList>
            <person name="Kang H.J."/>
            <person name="Kim S.B."/>
        </authorList>
    </citation>
    <scope>NUCLEOTIDE SEQUENCE [LARGE SCALE GENOMIC DNA]</scope>
    <source>
        <strain evidence="8 9">BH38</strain>
    </source>
</reference>
<evidence type="ECO:0000313" key="8">
    <source>
        <dbReference type="EMBL" id="AYG82200.1"/>
    </source>
</evidence>
<evidence type="ECO:0000256" key="3">
    <source>
        <dbReference type="ARBA" id="ARBA00019758"/>
    </source>
</evidence>
<name>A0A387HN07_9ACTN</name>
<accession>A0A387HN07</accession>
<gene>
    <name evidence="8" type="primary">plcA</name>
    <name evidence="8" type="ORF">DWB77_04370</name>
</gene>
<dbReference type="InterPro" id="IPR051057">
    <property type="entry name" value="PI-PLC_domain"/>
</dbReference>
<dbReference type="InterPro" id="IPR000909">
    <property type="entry name" value="PLipase_C_PInositol-sp_X_dom"/>
</dbReference>
<protein>
    <recommendedName>
        <fullName evidence="3">1-phosphatidylinositol phosphodiesterase</fullName>
        <ecNumber evidence="2">4.6.1.13</ecNumber>
    </recommendedName>
    <alternativeName>
        <fullName evidence="4">Phosphatidylinositol diacylglycerol-lyase</fullName>
    </alternativeName>
    <alternativeName>
        <fullName evidence="5">Phosphatidylinositol-specific phospholipase C</fullName>
    </alternativeName>
</protein>
<dbReference type="RefSeq" id="WP_120722822.1">
    <property type="nucleotide sequence ID" value="NZ_CP032698.1"/>
</dbReference>
<evidence type="ECO:0000256" key="2">
    <source>
        <dbReference type="ARBA" id="ARBA00012581"/>
    </source>
</evidence>
<proteinExistence type="predicted"/>
<feature type="chain" id="PRO_5017280923" description="1-phosphatidylinositol phosphodiesterase" evidence="6">
    <location>
        <begin position="30"/>
        <end position="314"/>
    </location>
</feature>
<dbReference type="CDD" id="cd08586">
    <property type="entry name" value="PI-PLCc_BcPLC_like"/>
    <property type="match status" value="1"/>
</dbReference>
<evidence type="ECO:0000313" key="9">
    <source>
        <dbReference type="Proteomes" id="UP000271554"/>
    </source>
</evidence>
<dbReference type="OrthoDB" id="7191982at2"/>
<evidence type="ECO:0000256" key="4">
    <source>
        <dbReference type="ARBA" id="ARBA00030474"/>
    </source>
</evidence>
<sequence length="314" mass="34732">MELTRRHLILGAAALSATALLPGAAPATAATRLSADPARWMAALPDSLSLLRMTIPGTHDSCCTDPNNGTEWSHTQNWGLTQQLQQGVRFFDIRANGLQGHLGDAFGIYHGAYYQGMTFGDVLVQSAAFLDSHPGEVLLMRLKKENGTNNDVGANFTDVLDVYLDQKGWRSRFLLTDRVPTLGEARGKIVLIAQFDNDWPVLQWPGGDNGFLSNQYIKLQDVYQGLSWPSKKTAKVTQQFDNAFYDQNSAQLYINFTSYAGGGWPKVNADAIMPGVQNYLTARLSERTHLGVVPMDFPDFHADTLRTLIDWNAH</sequence>
<dbReference type="GO" id="GO:0006629">
    <property type="term" value="P:lipid metabolic process"/>
    <property type="evidence" value="ECO:0007669"/>
    <property type="project" value="InterPro"/>
</dbReference>
<dbReference type="SMART" id="SM00148">
    <property type="entry name" value="PLCXc"/>
    <property type="match status" value="1"/>
</dbReference>
<evidence type="ECO:0000256" key="6">
    <source>
        <dbReference type="SAM" id="SignalP"/>
    </source>
</evidence>
<evidence type="ECO:0000256" key="5">
    <source>
        <dbReference type="ARBA" id="ARBA00030782"/>
    </source>
</evidence>
<dbReference type="PROSITE" id="PS51318">
    <property type="entry name" value="TAT"/>
    <property type="match status" value="1"/>
</dbReference>
<dbReference type="Gene3D" id="3.20.20.190">
    <property type="entry name" value="Phosphatidylinositol (PI) phosphodiesterase"/>
    <property type="match status" value="1"/>
</dbReference>
<keyword evidence="6" id="KW-0732">Signal</keyword>
<organism evidence="8 9">
    <name type="scientific">Streptomyces hundungensis</name>
    <dbReference type="NCBI Taxonomy" id="1077946"/>
    <lineage>
        <taxon>Bacteria</taxon>
        <taxon>Bacillati</taxon>
        <taxon>Actinomycetota</taxon>
        <taxon>Actinomycetes</taxon>
        <taxon>Kitasatosporales</taxon>
        <taxon>Streptomycetaceae</taxon>
        <taxon>Streptomyces</taxon>
    </lineage>
</organism>
<keyword evidence="9" id="KW-1185">Reference proteome</keyword>
<feature type="domain" description="Phosphatidylinositol-specific phospholipase C X" evidence="7">
    <location>
        <begin position="46"/>
        <end position="194"/>
    </location>
</feature>
<dbReference type="PANTHER" id="PTHR13593">
    <property type="match status" value="1"/>
</dbReference>
<evidence type="ECO:0000256" key="1">
    <source>
        <dbReference type="ARBA" id="ARBA00001316"/>
    </source>
</evidence>
<dbReference type="SUPFAM" id="SSF51695">
    <property type="entry name" value="PLC-like phosphodiesterases"/>
    <property type="match status" value="1"/>
</dbReference>
<dbReference type="EMBL" id="CP032698">
    <property type="protein sequence ID" value="AYG82200.1"/>
    <property type="molecule type" value="Genomic_DNA"/>
</dbReference>
<dbReference type="PANTHER" id="PTHR13593:SF113">
    <property type="entry name" value="SI:DKEY-266F7.9"/>
    <property type="match status" value="1"/>
</dbReference>
<dbReference type="EC" id="4.6.1.13" evidence="2"/>
<dbReference type="InterPro" id="IPR006311">
    <property type="entry name" value="TAT_signal"/>
</dbReference>
<dbReference type="Proteomes" id="UP000271554">
    <property type="component" value="Chromosome"/>
</dbReference>